<evidence type="ECO:0000256" key="1">
    <source>
        <dbReference type="SAM" id="Phobius"/>
    </source>
</evidence>
<name>A0AAP0DRJ6_9ASTR</name>
<keyword evidence="1" id="KW-1133">Transmembrane helix</keyword>
<sequence length="164" mass="19344">MRKQEKQTMQAMYQQLRLELYDVHTTFQYARKDGKRHRLRGIAAKICSFVIFLTFMINSPQWVPLNWFKVFDGSALICPHTYYDLNFKLERDDKGSITHIVVIRICFDLSVNEVHDIMTDTKQRRGYGSRDGTGAREEVTVEDMVVIHKIKVVIFSYRWCVGML</sequence>
<dbReference type="EMBL" id="JBCNJP010000006">
    <property type="protein sequence ID" value="KAK9077943.1"/>
    <property type="molecule type" value="Genomic_DNA"/>
</dbReference>
<dbReference type="AlphaFoldDB" id="A0AAP0DRJ6"/>
<protein>
    <submittedName>
        <fullName evidence="2">Uncharacterized protein</fullName>
    </submittedName>
</protein>
<feature type="transmembrane region" description="Helical" evidence="1">
    <location>
        <begin position="39"/>
        <end position="57"/>
    </location>
</feature>
<evidence type="ECO:0000313" key="3">
    <source>
        <dbReference type="Proteomes" id="UP001408789"/>
    </source>
</evidence>
<evidence type="ECO:0000313" key="2">
    <source>
        <dbReference type="EMBL" id="KAK9077943.1"/>
    </source>
</evidence>
<organism evidence="2 3">
    <name type="scientific">Deinandra increscens subsp. villosa</name>
    <dbReference type="NCBI Taxonomy" id="3103831"/>
    <lineage>
        <taxon>Eukaryota</taxon>
        <taxon>Viridiplantae</taxon>
        <taxon>Streptophyta</taxon>
        <taxon>Embryophyta</taxon>
        <taxon>Tracheophyta</taxon>
        <taxon>Spermatophyta</taxon>
        <taxon>Magnoliopsida</taxon>
        <taxon>eudicotyledons</taxon>
        <taxon>Gunneridae</taxon>
        <taxon>Pentapetalae</taxon>
        <taxon>asterids</taxon>
        <taxon>campanulids</taxon>
        <taxon>Asterales</taxon>
        <taxon>Asteraceae</taxon>
        <taxon>Asteroideae</taxon>
        <taxon>Heliantheae alliance</taxon>
        <taxon>Madieae</taxon>
        <taxon>Madiinae</taxon>
        <taxon>Deinandra</taxon>
    </lineage>
</organism>
<comment type="caution">
    <text evidence="2">The sequence shown here is derived from an EMBL/GenBank/DDBJ whole genome shotgun (WGS) entry which is preliminary data.</text>
</comment>
<keyword evidence="1" id="KW-0812">Transmembrane</keyword>
<gene>
    <name evidence="2" type="ORF">SSX86_002000</name>
</gene>
<keyword evidence="1" id="KW-0472">Membrane</keyword>
<dbReference type="Proteomes" id="UP001408789">
    <property type="component" value="Unassembled WGS sequence"/>
</dbReference>
<proteinExistence type="predicted"/>
<keyword evidence="3" id="KW-1185">Reference proteome</keyword>
<reference evidence="2 3" key="1">
    <citation type="submission" date="2024-04" db="EMBL/GenBank/DDBJ databases">
        <title>The reference genome of an endangered Asteraceae, Deinandra increscens subsp. villosa, native to the Central Coast of California.</title>
        <authorList>
            <person name="Guilliams M."/>
            <person name="Hasenstab-Lehman K."/>
            <person name="Meyer R."/>
            <person name="Mcevoy S."/>
        </authorList>
    </citation>
    <scope>NUCLEOTIDE SEQUENCE [LARGE SCALE GENOMIC DNA]</scope>
    <source>
        <tissue evidence="2">Leaf</tissue>
    </source>
</reference>
<accession>A0AAP0DRJ6</accession>